<sequence>MSRVYRDTFTVTRKPDGTFEAKLHGYPFYYAAPTAEACMREAGRAMDQMAAMRDKFAVAVASESPHP</sequence>
<proteinExistence type="predicted"/>
<keyword evidence="2" id="KW-1185">Reference proteome</keyword>
<evidence type="ECO:0000313" key="2">
    <source>
        <dbReference type="Proteomes" id="UP000316225"/>
    </source>
</evidence>
<protein>
    <recommendedName>
        <fullName evidence="3">DUF2188 domain-containing protein</fullName>
    </recommendedName>
</protein>
<reference evidence="1 2" key="1">
    <citation type="journal article" date="2015" name="Stand. Genomic Sci.">
        <title>Genomic Encyclopedia of Bacterial and Archaeal Type Strains, Phase III: the genomes of soil and plant-associated and newly described type strains.</title>
        <authorList>
            <person name="Whitman W.B."/>
            <person name="Woyke T."/>
            <person name="Klenk H.P."/>
            <person name="Zhou Y."/>
            <person name="Lilburn T.G."/>
            <person name="Beck B.J."/>
            <person name="De Vos P."/>
            <person name="Vandamme P."/>
            <person name="Eisen J.A."/>
            <person name="Garrity G."/>
            <person name="Hugenholtz P."/>
            <person name="Kyrpides N.C."/>
        </authorList>
    </citation>
    <scope>NUCLEOTIDE SEQUENCE [LARGE SCALE GENOMIC DNA]</scope>
    <source>
        <strain evidence="1 2">CGMCC 1.5364</strain>
    </source>
</reference>
<dbReference type="AlphaFoldDB" id="A0A562NC50"/>
<accession>A0A562NC50</accession>
<organism evidence="1 2">
    <name type="scientific">Paracoccus sulfuroxidans</name>
    <dbReference type="NCBI Taxonomy" id="384678"/>
    <lineage>
        <taxon>Bacteria</taxon>
        <taxon>Pseudomonadati</taxon>
        <taxon>Pseudomonadota</taxon>
        <taxon>Alphaproteobacteria</taxon>
        <taxon>Rhodobacterales</taxon>
        <taxon>Paracoccaceae</taxon>
        <taxon>Paracoccus</taxon>
    </lineage>
</organism>
<dbReference type="Proteomes" id="UP000316225">
    <property type="component" value="Unassembled WGS sequence"/>
</dbReference>
<comment type="caution">
    <text evidence="1">The sequence shown here is derived from an EMBL/GenBank/DDBJ whole genome shotgun (WGS) entry which is preliminary data.</text>
</comment>
<dbReference type="EMBL" id="VLKU01000013">
    <property type="protein sequence ID" value="TWI29762.1"/>
    <property type="molecule type" value="Genomic_DNA"/>
</dbReference>
<evidence type="ECO:0000313" key="1">
    <source>
        <dbReference type="EMBL" id="TWI29762.1"/>
    </source>
</evidence>
<evidence type="ECO:0008006" key="3">
    <source>
        <dbReference type="Google" id="ProtNLM"/>
    </source>
</evidence>
<name>A0A562NC50_9RHOB</name>
<gene>
    <name evidence="1" type="ORF">IQ24_03579</name>
</gene>
<dbReference type="RefSeq" id="WP_145399639.1">
    <property type="nucleotide sequence ID" value="NZ_VLKU01000013.1"/>
</dbReference>